<dbReference type="Proteomes" id="UP001142462">
    <property type="component" value="Unassembled WGS sequence"/>
</dbReference>
<comment type="caution">
    <text evidence="3">The sequence shown here is derived from an EMBL/GenBank/DDBJ whole genome shotgun (WGS) entry which is preliminary data.</text>
</comment>
<dbReference type="EMBL" id="BSEJ01000008">
    <property type="protein sequence ID" value="GLJ61781.1"/>
    <property type="molecule type" value="Genomic_DNA"/>
</dbReference>
<feature type="region of interest" description="Disordered" evidence="1">
    <location>
        <begin position="267"/>
        <end position="297"/>
    </location>
</feature>
<feature type="compositionally biased region" description="Acidic residues" evidence="1">
    <location>
        <begin position="271"/>
        <end position="281"/>
    </location>
</feature>
<gene>
    <name evidence="3" type="ORF">GCM10017576_19110</name>
</gene>
<reference evidence="3" key="2">
    <citation type="submission" date="2023-01" db="EMBL/GenBank/DDBJ databases">
        <authorList>
            <person name="Sun Q."/>
            <person name="Evtushenko L."/>
        </authorList>
    </citation>
    <scope>NUCLEOTIDE SEQUENCE</scope>
    <source>
        <strain evidence="3">VKM Ac-1020</strain>
    </source>
</reference>
<accession>A0A9W6LWV6</accession>
<proteinExistence type="predicted"/>
<sequence length="297" mass="30988">MTDEKWVIHPGETRIIDVEGVRRLKVGLIGGQVDIIGHDEPHARVEVHGVTVKDLRIELTGDELEIDHPQLRWDNFLEVFRNFGAAGPRAEISVAVPRAVALTLGVVSAGALVAGLEQPARLNTVSGDVLVDGLRGDLGANAVSGDVQVRDLDGAFSANTVSGDVAVSGAVSRVDVDTVSGTTFVDAVGQVERVSVNGVSGAVTLRLDKGYAANYVARSASGRVRIDGVAYASSGPVSYTDSVGELSSRFVDVRINTVAGDITVVRREDGSEPDAAAETDGEVQWPGQAAAGEGEAR</sequence>
<keyword evidence="4" id="KW-1185">Reference proteome</keyword>
<evidence type="ECO:0000313" key="4">
    <source>
        <dbReference type="Proteomes" id="UP001142462"/>
    </source>
</evidence>
<dbReference type="InterPro" id="IPR025164">
    <property type="entry name" value="Toastrack_DUF4097"/>
</dbReference>
<organism evidence="3 4">
    <name type="scientific">Microbacterium barkeri</name>
    <dbReference type="NCBI Taxonomy" id="33917"/>
    <lineage>
        <taxon>Bacteria</taxon>
        <taxon>Bacillati</taxon>
        <taxon>Actinomycetota</taxon>
        <taxon>Actinomycetes</taxon>
        <taxon>Micrococcales</taxon>
        <taxon>Microbacteriaceae</taxon>
        <taxon>Microbacterium</taxon>
    </lineage>
</organism>
<evidence type="ECO:0000313" key="3">
    <source>
        <dbReference type="EMBL" id="GLJ61781.1"/>
    </source>
</evidence>
<reference evidence="3" key="1">
    <citation type="journal article" date="2014" name="Int. J. Syst. Evol. Microbiol.">
        <title>Complete genome sequence of Corynebacterium casei LMG S-19264T (=DSM 44701T), isolated from a smear-ripened cheese.</title>
        <authorList>
            <consortium name="US DOE Joint Genome Institute (JGI-PGF)"/>
            <person name="Walter F."/>
            <person name="Albersmeier A."/>
            <person name="Kalinowski J."/>
            <person name="Ruckert C."/>
        </authorList>
    </citation>
    <scope>NUCLEOTIDE SEQUENCE</scope>
    <source>
        <strain evidence="3">VKM Ac-1020</strain>
    </source>
</reference>
<name>A0A9W6LWV6_9MICO</name>
<dbReference type="RefSeq" id="WP_271173491.1">
    <property type="nucleotide sequence ID" value="NZ_BSEJ01000008.1"/>
</dbReference>
<evidence type="ECO:0000256" key="1">
    <source>
        <dbReference type="SAM" id="MobiDB-lite"/>
    </source>
</evidence>
<feature type="domain" description="DUF4097" evidence="2">
    <location>
        <begin position="160"/>
        <end position="264"/>
    </location>
</feature>
<dbReference type="Pfam" id="PF13349">
    <property type="entry name" value="DUF4097"/>
    <property type="match status" value="1"/>
</dbReference>
<protein>
    <recommendedName>
        <fullName evidence="2">DUF4097 domain-containing protein</fullName>
    </recommendedName>
</protein>
<evidence type="ECO:0000259" key="2">
    <source>
        <dbReference type="Pfam" id="PF13349"/>
    </source>
</evidence>
<dbReference type="AlphaFoldDB" id="A0A9W6LWV6"/>